<name>A0A1I4B4U6_9GAMM</name>
<evidence type="ECO:0000259" key="11">
    <source>
        <dbReference type="PROSITE" id="PS51733"/>
    </source>
</evidence>
<evidence type="ECO:0000313" key="13">
    <source>
        <dbReference type="Proteomes" id="UP000198924"/>
    </source>
</evidence>
<dbReference type="SUPFAM" id="SSF55681">
    <property type="entry name" value="Class II aaRS and biotin synthetases"/>
    <property type="match status" value="1"/>
</dbReference>
<comment type="miscellaneous">
    <text evidence="6">In the reaction, the free carboxyl group of octanoic acid is attached via an amide linkage to the epsilon-amino group of a specific lysine residue of lipoyl domains of lipoate-dependent enzymes.</text>
</comment>
<dbReference type="InterPro" id="IPR004143">
    <property type="entry name" value="BPL_LPL_catalytic"/>
</dbReference>
<dbReference type="FunFam" id="3.30.930.10:FF:000020">
    <property type="entry name" value="Octanoyltransferase"/>
    <property type="match status" value="1"/>
</dbReference>
<dbReference type="InterPro" id="IPR020605">
    <property type="entry name" value="Octanoyltransferase_CS"/>
</dbReference>
<dbReference type="GO" id="GO:0009249">
    <property type="term" value="P:protein lipoylation"/>
    <property type="evidence" value="ECO:0007669"/>
    <property type="project" value="InterPro"/>
</dbReference>
<dbReference type="PANTHER" id="PTHR10993">
    <property type="entry name" value="OCTANOYLTRANSFERASE"/>
    <property type="match status" value="1"/>
</dbReference>
<sequence>MQINDLGLVDYVPTVDAMQSFTLERQADTEDALWLLEHNPVFTQGANGDPTHILMESAIPVVTTDRGGQVTYHGPGQLVVYTLVDLRRAGIGVRQMVTYIEQTVVNMLSQYGVDAYARQDAPGVYVNERKIASLGLRVKRGSCYHGVSLNIDMDLTPFSYINPCGYAGMEVIDMRSLGIDITMTEAKQQFVSAFQQLTQLGNNA</sequence>
<evidence type="ECO:0000256" key="4">
    <source>
        <dbReference type="ARBA" id="ARBA00023315"/>
    </source>
</evidence>
<evidence type="ECO:0000256" key="1">
    <source>
        <dbReference type="ARBA" id="ARBA00004821"/>
    </source>
</evidence>
<dbReference type="STRING" id="45496.SAMN04488079_11734"/>
<feature type="binding site" evidence="6 9">
    <location>
        <begin position="146"/>
        <end position="148"/>
    </location>
    <ligand>
        <name>substrate</name>
    </ligand>
</feature>
<dbReference type="GO" id="GO:0033819">
    <property type="term" value="F:lipoyl(octanoyl) transferase activity"/>
    <property type="evidence" value="ECO:0007669"/>
    <property type="project" value="UniProtKB-EC"/>
</dbReference>
<feature type="site" description="Lowers pKa of active site Cys" evidence="6 10">
    <location>
        <position position="130"/>
    </location>
</feature>
<dbReference type="Pfam" id="PF21948">
    <property type="entry name" value="LplA-B_cat"/>
    <property type="match status" value="1"/>
</dbReference>
<organism evidence="12 13">
    <name type="scientific">Methylophaga sulfidovorans</name>
    <dbReference type="NCBI Taxonomy" id="45496"/>
    <lineage>
        <taxon>Bacteria</taxon>
        <taxon>Pseudomonadati</taxon>
        <taxon>Pseudomonadota</taxon>
        <taxon>Gammaproteobacteria</taxon>
        <taxon>Thiotrichales</taxon>
        <taxon>Piscirickettsiaceae</taxon>
        <taxon>Methylophaga</taxon>
    </lineage>
</organism>
<dbReference type="RefSeq" id="WP_091715361.1">
    <property type="nucleotide sequence ID" value="NZ_FOSH01000017.1"/>
</dbReference>
<evidence type="ECO:0000256" key="7">
    <source>
        <dbReference type="PIRNR" id="PIRNR016262"/>
    </source>
</evidence>
<dbReference type="NCBIfam" id="NF010922">
    <property type="entry name" value="PRK14342.1"/>
    <property type="match status" value="1"/>
</dbReference>
<evidence type="ECO:0000256" key="8">
    <source>
        <dbReference type="PIRSR" id="PIRSR016262-1"/>
    </source>
</evidence>
<keyword evidence="13" id="KW-1185">Reference proteome</keyword>
<dbReference type="PANTHER" id="PTHR10993:SF7">
    <property type="entry name" value="LIPOYLTRANSFERASE 2, MITOCHONDRIAL-RELATED"/>
    <property type="match status" value="1"/>
</dbReference>
<dbReference type="GO" id="GO:0005737">
    <property type="term" value="C:cytoplasm"/>
    <property type="evidence" value="ECO:0007669"/>
    <property type="project" value="UniProtKB-SubCell"/>
</dbReference>
<keyword evidence="3 6" id="KW-0808">Transferase</keyword>
<keyword evidence="2 6" id="KW-0963">Cytoplasm</keyword>
<gene>
    <name evidence="6" type="primary">lipB</name>
    <name evidence="12" type="ORF">SAMN04488079_11734</name>
</gene>
<protein>
    <recommendedName>
        <fullName evidence="6 7">Octanoyltransferase</fullName>
        <ecNumber evidence="6 7">2.3.1.181</ecNumber>
    </recommendedName>
    <alternativeName>
        <fullName evidence="6">Lipoate-protein ligase B</fullName>
    </alternativeName>
    <alternativeName>
        <fullName evidence="6">Lipoyl/octanoyl transferase</fullName>
    </alternativeName>
    <alternativeName>
        <fullName evidence="6">Octanoyl-[acyl-carrier-protein]-protein N-octanoyltransferase</fullName>
    </alternativeName>
</protein>
<dbReference type="InterPro" id="IPR045864">
    <property type="entry name" value="aa-tRNA-synth_II/BPL/LPL"/>
</dbReference>
<keyword evidence="4 6" id="KW-0012">Acyltransferase</keyword>
<dbReference type="EC" id="2.3.1.181" evidence="6 7"/>
<dbReference type="HAMAP" id="MF_00013">
    <property type="entry name" value="LipB"/>
    <property type="match status" value="1"/>
</dbReference>
<feature type="domain" description="BPL/LPL catalytic" evidence="11">
    <location>
        <begin position="27"/>
        <end position="202"/>
    </location>
</feature>
<dbReference type="Gene3D" id="3.30.930.10">
    <property type="entry name" value="Bira Bifunctional Protein, Domain 2"/>
    <property type="match status" value="1"/>
</dbReference>
<feature type="binding site" evidence="6 9">
    <location>
        <begin position="66"/>
        <end position="73"/>
    </location>
    <ligand>
        <name>substrate</name>
    </ligand>
</feature>
<dbReference type="PIRSF" id="PIRSF016262">
    <property type="entry name" value="LPLase"/>
    <property type="match status" value="1"/>
</dbReference>
<dbReference type="EMBL" id="FOSH01000017">
    <property type="protein sequence ID" value="SFK63573.1"/>
    <property type="molecule type" value="Genomic_DNA"/>
</dbReference>
<evidence type="ECO:0000256" key="5">
    <source>
        <dbReference type="ARBA" id="ARBA00024732"/>
    </source>
</evidence>
<comment type="subcellular location">
    <subcellularLocation>
        <location evidence="6">Cytoplasm</location>
    </subcellularLocation>
</comment>
<comment type="pathway">
    <text evidence="1 6 7">Protein modification; protein lipoylation via endogenous pathway; protein N(6)-(lipoyl)lysine from octanoyl-[acyl-carrier-protein]: step 1/2.</text>
</comment>
<comment type="function">
    <text evidence="5 6 7">Catalyzes the transfer of endogenously produced octanoic acid from octanoyl-acyl-carrier-protein onto the lipoyl domains of lipoate-dependent enzymes. Lipoyl-ACP can also act as a substrate although octanoyl-ACP is likely to be the physiological substrate.</text>
</comment>
<evidence type="ECO:0000256" key="10">
    <source>
        <dbReference type="PIRSR" id="PIRSR016262-3"/>
    </source>
</evidence>
<comment type="catalytic activity">
    <reaction evidence="6 7">
        <text>octanoyl-[ACP] + L-lysyl-[protein] = N(6)-octanoyl-L-lysyl-[protein] + holo-[ACP] + H(+)</text>
        <dbReference type="Rhea" id="RHEA:17665"/>
        <dbReference type="Rhea" id="RHEA-COMP:9636"/>
        <dbReference type="Rhea" id="RHEA-COMP:9685"/>
        <dbReference type="Rhea" id="RHEA-COMP:9752"/>
        <dbReference type="Rhea" id="RHEA-COMP:9928"/>
        <dbReference type="ChEBI" id="CHEBI:15378"/>
        <dbReference type="ChEBI" id="CHEBI:29969"/>
        <dbReference type="ChEBI" id="CHEBI:64479"/>
        <dbReference type="ChEBI" id="CHEBI:78463"/>
        <dbReference type="ChEBI" id="CHEBI:78809"/>
        <dbReference type="EC" id="2.3.1.181"/>
    </reaction>
</comment>
<dbReference type="OrthoDB" id="9787061at2"/>
<evidence type="ECO:0000256" key="2">
    <source>
        <dbReference type="ARBA" id="ARBA00022490"/>
    </source>
</evidence>
<dbReference type="UniPathway" id="UPA00538">
    <property type="reaction ID" value="UER00592"/>
</dbReference>
<dbReference type="Proteomes" id="UP000198924">
    <property type="component" value="Unassembled WGS sequence"/>
</dbReference>
<dbReference type="CDD" id="cd16444">
    <property type="entry name" value="LipB"/>
    <property type="match status" value="1"/>
</dbReference>
<proteinExistence type="inferred from homology"/>
<feature type="active site" description="Acyl-thioester intermediate" evidence="6 8">
    <location>
        <position position="164"/>
    </location>
</feature>
<dbReference type="InterPro" id="IPR000544">
    <property type="entry name" value="Octanoyltransferase"/>
</dbReference>
<reference evidence="13" key="1">
    <citation type="submission" date="2016-10" db="EMBL/GenBank/DDBJ databases">
        <authorList>
            <person name="Varghese N."/>
            <person name="Submissions S."/>
        </authorList>
    </citation>
    <scope>NUCLEOTIDE SEQUENCE [LARGE SCALE GENOMIC DNA]</scope>
    <source>
        <strain evidence="13">DSM 11578</strain>
    </source>
</reference>
<accession>A0A1I4B4U6</accession>
<evidence type="ECO:0000256" key="9">
    <source>
        <dbReference type="PIRSR" id="PIRSR016262-2"/>
    </source>
</evidence>
<evidence type="ECO:0000256" key="3">
    <source>
        <dbReference type="ARBA" id="ARBA00022679"/>
    </source>
</evidence>
<comment type="similarity">
    <text evidence="6 7">Belongs to the LipB family.</text>
</comment>
<dbReference type="AlphaFoldDB" id="A0A1I4B4U6"/>
<dbReference type="PROSITE" id="PS01313">
    <property type="entry name" value="LIPB"/>
    <property type="match status" value="1"/>
</dbReference>
<feature type="binding site" evidence="6 9">
    <location>
        <begin position="133"/>
        <end position="135"/>
    </location>
    <ligand>
        <name>substrate</name>
    </ligand>
</feature>
<dbReference type="NCBIfam" id="TIGR00214">
    <property type="entry name" value="lipB"/>
    <property type="match status" value="1"/>
</dbReference>
<evidence type="ECO:0000256" key="6">
    <source>
        <dbReference type="HAMAP-Rule" id="MF_00013"/>
    </source>
</evidence>
<evidence type="ECO:0000313" key="12">
    <source>
        <dbReference type="EMBL" id="SFK63573.1"/>
    </source>
</evidence>
<dbReference type="PROSITE" id="PS51733">
    <property type="entry name" value="BPL_LPL_CATALYTIC"/>
    <property type="match status" value="1"/>
</dbReference>